<keyword evidence="2" id="KW-0732">Signal</keyword>
<evidence type="ECO:0000256" key="2">
    <source>
        <dbReference type="SAM" id="SignalP"/>
    </source>
</evidence>
<keyword evidence="1" id="KW-1133">Transmembrane helix</keyword>
<accession>A0A518JNQ1</accession>
<name>A0A518JNQ1_9BACT</name>
<proteinExistence type="predicted"/>
<feature type="transmembrane region" description="Helical" evidence="1">
    <location>
        <begin position="168"/>
        <end position="193"/>
    </location>
</feature>
<feature type="chain" id="PRO_5021798459" evidence="2">
    <location>
        <begin position="21"/>
        <end position="196"/>
    </location>
</feature>
<feature type="signal peptide" evidence="2">
    <location>
        <begin position="1"/>
        <end position="20"/>
    </location>
</feature>
<evidence type="ECO:0000313" key="3">
    <source>
        <dbReference type="EMBL" id="QDV67175.1"/>
    </source>
</evidence>
<keyword evidence="1" id="KW-0812">Transmembrane</keyword>
<sequence precursor="true">MKPIVIAVLAGILAASHCQAQVPEDGGRYTIIVVTQPQPSPTAEQLVRWLAEDPHFAELMAQVHYHQFTSDNALYQRRYAAQLPETPVIALVRPDGGVEYKASGSNIPATAAALHAEMLHYHNLHPYYPPRQPEAWPDTRVYAESSGYPLRDSRQIAPPYPSTGGPSAIAWMLLAAGGVLAVCIIAALAYLLLADD</sequence>
<dbReference type="Proteomes" id="UP000315082">
    <property type="component" value="Chromosome"/>
</dbReference>
<reference evidence="3 4" key="1">
    <citation type="submission" date="2019-02" db="EMBL/GenBank/DDBJ databases">
        <title>Deep-cultivation of Planctomycetes and their phenomic and genomic characterization uncovers novel biology.</title>
        <authorList>
            <person name="Wiegand S."/>
            <person name="Jogler M."/>
            <person name="Boedeker C."/>
            <person name="Pinto D."/>
            <person name="Vollmers J."/>
            <person name="Rivas-Marin E."/>
            <person name="Kohn T."/>
            <person name="Peeters S.H."/>
            <person name="Heuer A."/>
            <person name="Rast P."/>
            <person name="Oberbeckmann S."/>
            <person name="Bunk B."/>
            <person name="Jeske O."/>
            <person name="Meyerdierks A."/>
            <person name="Storesund J.E."/>
            <person name="Kallscheuer N."/>
            <person name="Luecker S."/>
            <person name="Lage O.M."/>
            <person name="Pohl T."/>
            <person name="Merkel B.J."/>
            <person name="Hornburger P."/>
            <person name="Mueller R.-W."/>
            <person name="Bruemmer F."/>
            <person name="Labrenz M."/>
            <person name="Spormann A.M."/>
            <person name="Op den Camp H."/>
            <person name="Overmann J."/>
            <person name="Amann R."/>
            <person name="Jetten M.S.M."/>
            <person name="Mascher T."/>
            <person name="Medema M.H."/>
            <person name="Devos D.P."/>
            <person name="Kaster A.-K."/>
            <person name="Ovreas L."/>
            <person name="Rohde M."/>
            <person name="Galperin M.Y."/>
            <person name="Jogler C."/>
        </authorList>
    </citation>
    <scope>NUCLEOTIDE SEQUENCE [LARGE SCALE GENOMIC DNA]</scope>
    <source>
        <strain evidence="3 4">Poly24</strain>
    </source>
</reference>
<protein>
    <submittedName>
        <fullName evidence="3">Uncharacterized protein</fullName>
    </submittedName>
</protein>
<keyword evidence="4" id="KW-1185">Reference proteome</keyword>
<dbReference type="RefSeq" id="WP_145090895.1">
    <property type="nucleotide sequence ID" value="NZ_CP036348.1"/>
</dbReference>
<organism evidence="3 4">
    <name type="scientific">Rosistilla carotiformis</name>
    <dbReference type="NCBI Taxonomy" id="2528017"/>
    <lineage>
        <taxon>Bacteria</taxon>
        <taxon>Pseudomonadati</taxon>
        <taxon>Planctomycetota</taxon>
        <taxon>Planctomycetia</taxon>
        <taxon>Pirellulales</taxon>
        <taxon>Pirellulaceae</taxon>
        <taxon>Rosistilla</taxon>
    </lineage>
</organism>
<dbReference type="OrthoDB" id="292560at2"/>
<evidence type="ECO:0000313" key="4">
    <source>
        <dbReference type="Proteomes" id="UP000315082"/>
    </source>
</evidence>
<keyword evidence="1" id="KW-0472">Membrane</keyword>
<dbReference type="AlphaFoldDB" id="A0A518JNQ1"/>
<evidence type="ECO:0000256" key="1">
    <source>
        <dbReference type="SAM" id="Phobius"/>
    </source>
</evidence>
<dbReference type="EMBL" id="CP036348">
    <property type="protein sequence ID" value="QDV67175.1"/>
    <property type="molecule type" value="Genomic_DNA"/>
</dbReference>
<dbReference type="KEGG" id="rcf:Poly24_08670"/>
<gene>
    <name evidence="3" type="ORF">Poly24_08670</name>
</gene>